<evidence type="ECO:0000313" key="2">
    <source>
        <dbReference type="EMBL" id="MFC4819414.1"/>
    </source>
</evidence>
<proteinExistence type="predicted"/>
<feature type="transmembrane region" description="Helical" evidence="1">
    <location>
        <begin position="12"/>
        <end position="31"/>
    </location>
</feature>
<comment type="caution">
    <text evidence="2">The sequence shown here is derived from an EMBL/GenBank/DDBJ whole genome shotgun (WGS) entry which is preliminary data.</text>
</comment>
<evidence type="ECO:0000256" key="1">
    <source>
        <dbReference type="SAM" id="Phobius"/>
    </source>
</evidence>
<keyword evidence="1" id="KW-0472">Membrane</keyword>
<protein>
    <submittedName>
        <fullName evidence="2">TfpX/TfpZ family type IV pilin accessory protein</fullName>
    </submittedName>
</protein>
<dbReference type="Proteomes" id="UP001595886">
    <property type="component" value="Unassembled WGS sequence"/>
</dbReference>
<dbReference type="EMBL" id="JBHSHD010000003">
    <property type="protein sequence ID" value="MFC4819414.1"/>
    <property type="molecule type" value="Genomic_DNA"/>
</dbReference>
<gene>
    <name evidence="2" type="primary">tfpZ</name>
    <name evidence="2" type="ORF">ACFO6Q_03715</name>
</gene>
<accession>A0ABV9QSK5</accession>
<feature type="transmembrane region" description="Helical" evidence="1">
    <location>
        <begin position="70"/>
        <end position="89"/>
    </location>
</feature>
<dbReference type="InterPro" id="IPR047814">
    <property type="entry name" value="TfpX/TfpZ-like"/>
</dbReference>
<keyword evidence="1" id="KW-0812">Transmembrane</keyword>
<dbReference type="NCBIfam" id="NF041437">
    <property type="entry name" value="TfpZ"/>
    <property type="match status" value="1"/>
</dbReference>
<name>A0ABV9QSK5_9GAMM</name>
<dbReference type="RefSeq" id="WP_380019174.1">
    <property type="nucleotide sequence ID" value="NZ_JBHSHD010000003.1"/>
</dbReference>
<keyword evidence="3" id="KW-1185">Reference proteome</keyword>
<sequence>MSRWKASAIHLSISAAIGLVAAALIFGVWYPSPYGKAAGATELVLLLLGVDVVLGPLLTLIVFKTGKKSLRFDLSVIAVLQACAFLYGMSVVTRARPAFIVAAVDRFVLVSANDLDPADLAQGSAPEFRSLSWTGPKVVGAVLPTSGQERNDLLFSGMAGKDVEKFPKHYVPYADIASAMLKAAHPLATLHAKHPEAGPPLEAWLRQTGREADRVVWLPLTSRRADLTVLLDPADGTVLDALPIDPW</sequence>
<evidence type="ECO:0000313" key="3">
    <source>
        <dbReference type="Proteomes" id="UP001595886"/>
    </source>
</evidence>
<reference evidence="3" key="1">
    <citation type="journal article" date="2019" name="Int. J. Syst. Evol. Microbiol.">
        <title>The Global Catalogue of Microorganisms (GCM) 10K type strain sequencing project: providing services to taxonomists for standard genome sequencing and annotation.</title>
        <authorList>
            <consortium name="The Broad Institute Genomics Platform"/>
            <consortium name="The Broad Institute Genome Sequencing Center for Infectious Disease"/>
            <person name="Wu L."/>
            <person name="Ma J."/>
        </authorList>
    </citation>
    <scope>NUCLEOTIDE SEQUENCE [LARGE SCALE GENOMIC DNA]</scope>
    <source>
        <strain evidence="3">CCUG 30340</strain>
    </source>
</reference>
<keyword evidence="1" id="KW-1133">Transmembrane helix</keyword>
<feature type="transmembrane region" description="Helical" evidence="1">
    <location>
        <begin position="43"/>
        <end position="63"/>
    </location>
</feature>
<organism evidence="2 3">
    <name type="scientific">Dokdonella ginsengisoli</name>
    <dbReference type="NCBI Taxonomy" id="363846"/>
    <lineage>
        <taxon>Bacteria</taxon>
        <taxon>Pseudomonadati</taxon>
        <taxon>Pseudomonadota</taxon>
        <taxon>Gammaproteobacteria</taxon>
        <taxon>Lysobacterales</taxon>
        <taxon>Rhodanobacteraceae</taxon>
        <taxon>Dokdonella</taxon>
    </lineage>
</organism>